<dbReference type="KEGG" id="psyo:PB01_16930"/>
<evidence type="ECO:0000313" key="1">
    <source>
        <dbReference type="EMBL" id="QFG00356.1"/>
    </source>
</evidence>
<evidence type="ECO:0000313" key="2">
    <source>
        <dbReference type="Proteomes" id="UP000325517"/>
    </source>
</evidence>
<dbReference type="Proteomes" id="UP000325517">
    <property type="component" value="Chromosome"/>
</dbReference>
<accession>A0A5J6SQW0</accession>
<sequence length="66" mass="7600">MNPQNTKTPFILMKAQRARVPNPKRKMIVDKLNANTIVLMIKDGFIYNIPSVMNDSRLIVLYPLVD</sequence>
<name>A0A5J6SQW0_9BACI</name>
<gene>
    <name evidence="1" type="ORF">PB01_16930</name>
</gene>
<dbReference type="RefSeq" id="WP_151701243.1">
    <property type="nucleotide sequence ID" value="NZ_CP031223.1"/>
</dbReference>
<proteinExistence type="predicted"/>
<protein>
    <submittedName>
        <fullName evidence="1">Uncharacterized protein</fullName>
    </submittedName>
</protein>
<keyword evidence="2" id="KW-1185">Reference proteome</keyword>
<reference evidence="1 2" key="1">
    <citation type="submission" date="2018-07" db="EMBL/GenBank/DDBJ databases">
        <title>Complete genome sequence of Psychrobacillus sp. PB01, isolated from iceberg, and comparative genome analysis of Psychrobacillus strains.</title>
        <authorList>
            <person name="Lee P.C."/>
        </authorList>
    </citation>
    <scope>NUCLEOTIDE SEQUENCE [LARGE SCALE GENOMIC DNA]</scope>
    <source>
        <strain evidence="1 2">PB01</strain>
    </source>
</reference>
<dbReference type="AlphaFoldDB" id="A0A5J6SQW0"/>
<organism evidence="1 2">
    <name type="scientific">Psychrobacillus glaciei</name>
    <dbReference type="NCBI Taxonomy" id="2283160"/>
    <lineage>
        <taxon>Bacteria</taxon>
        <taxon>Bacillati</taxon>
        <taxon>Bacillota</taxon>
        <taxon>Bacilli</taxon>
        <taxon>Bacillales</taxon>
        <taxon>Bacillaceae</taxon>
        <taxon>Psychrobacillus</taxon>
    </lineage>
</organism>
<dbReference type="EMBL" id="CP031223">
    <property type="protein sequence ID" value="QFG00356.1"/>
    <property type="molecule type" value="Genomic_DNA"/>
</dbReference>